<sequence>MASLTVAIITKNEAANLPRWLAAVGPVADEIVAVDSGSSDATVDLLAQAGAKVCFRQWTGYADQRNHCIDQASGDWVLFLDADEFIDDELAQALNALKNGPPPAEAAFELTYKVFFFGRFLRHGGYYPERHLRLHRRGQARWVARQVHERLEADGPVGRLAGHVHHHSYRTVGDYLARAQRYSAEAAQQMLAAGRRAGPLTVVGHAGWSFFNRYILRLGFLDGYEGYLAARLESLYTLAKYARLRELSRQGRP</sequence>
<evidence type="ECO:0000259" key="2">
    <source>
        <dbReference type="Pfam" id="PF00535"/>
    </source>
</evidence>
<dbReference type="InterPro" id="IPR029044">
    <property type="entry name" value="Nucleotide-diphossugar_trans"/>
</dbReference>
<protein>
    <submittedName>
        <fullName evidence="3">Glycosyl transferase family 2</fullName>
    </submittedName>
</protein>
<dbReference type="CDD" id="cd02511">
    <property type="entry name" value="Beta4Glucosyltransferase"/>
    <property type="match status" value="1"/>
</dbReference>
<evidence type="ECO:0000256" key="1">
    <source>
        <dbReference type="ARBA" id="ARBA00038494"/>
    </source>
</evidence>
<dbReference type="Proteomes" id="UP000009047">
    <property type="component" value="Chromosome"/>
</dbReference>
<dbReference type="InterPro" id="IPR001173">
    <property type="entry name" value="Glyco_trans_2-like"/>
</dbReference>
<dbReference type="CAZy" id="GT2">
    <property type="family name" value="Glycosyltransferase Family 2"/>
</dbReference>
<dbReference type="PANTHER" id="PTHR43630">
    <property type="entry name" value="POLY-BETA-1,6-N-ACETYL-D-GLUCOSAMINE SYNTHASE"/>
    <property type="match status" value="1"/>
</dbReference>
<dbReference type="STRING" id="644282.Deba_0712"/>
<dbReference type="Pfam" id="PF00535">
    <property type="entry name" value="Glycos_transf_2"/>
    <property type="match status" value="1"/>
</dbReference>
<comment type="similarity">
    <text evidence="1">Belongs to the glycosyltransferase 2 family. WaaE/KdtX subfamily.</text>
</comment>
<dbReference type="Gene3D" id="3.90.550.10">
    <property type="entry name" value="Spore Coat Polysaccharide Biosynthesis Protein SpsA, Chain A"/>
    <property type="match status" value="1"/>
</dbReference>
<accession>E1QEU8</accession>
<proteinExistence type="inferred from homology"/>
<dbReference type="GO" id="GO:0016740">
    <property type="term" value="F:transferase activity"/>
    <property type="evidence" value="ECO:0007669"/>
    <property type="project" value="UniProtKB-KW"/>
</dbReference>
<evidence type="ECO:0000313" key="3">
    <source>
        <dbReference type="EMBL" id="ADK84084.1"/>
    </source>
</evidence>
<gene>
    <name evidence="3" type="ordered locus">Deba_0712</name>
</gene>
<dbReference type="KEGG" id="dbr:Deba_0712"/>
<name>E1QEU8_DESB2</name>
<dbReference type="PANTHER" id="PTHR43630:SF2">
    <property type="entry name" value="GLYCOSYLTRANSFERASE"/>
    <property type="match status" value="1"/>
</dbReference>
<dbReference type="EMBL" id="CP002085">
    <property type="protein sequence ID" value="ADK84084.1"/>
    <property type="molecule type" value="Genomic_DNA"/>
</dbReference>
<keyword evidence="4" id="KW-1185">Reference proteome</keyword>
<reference evidence="3 4" key="1">
    <citation type="journal article" date="2010" name="Stand. Genomic Sci.">
        <title>Complete genome sequence of Desulfarculus baarsii type strain (2st14).</title>
        <authorList>
            <person name="Sun H."/>
            <person name="Spring S."/>
            <person name="Lapidus A."/>
            <person name="Davenport K."/>
            <person name="Del Rio T.G."/>
            <person name="Tice H."/>
            <person name="Nolan M."/>
            <person name="Copeland A."/>
            <person name="Cheng J.F."/>
            <person name="Lucas S."/>
            <person name="Tapia R."/>
            <person name="Goodwin L."/>
            <person name="Pitluck S."/>
            <person name="Ivanova N."/>
            <person name="Pagani I."/>
            <person name="Mavromatis K."/>
            <person name="Ovchinnikova G."/>
            <person name="Pati A."/>
            <person name="Chen A."/>
            <person name="Palaniappan K."/>
            <person name="Hauser L."/>
            <person name="Chang Y.J."/>
            <person name="Jeffries C.D."/>
            <person name="Detter J.C."/>
            <person name="Han C."/>
            <person name="Rohde M."/>
            <person name="Brambilla E."/>
            <person name="Goker M."/>
            <person name="Woyke T."/>
            <person name="Bristow J."/>
            <person name="Eisen J.A."/>
            <person name="Markowitz V."/>
            <person name="Hugenholtz P."/>
            <person name="Kyrpides N.C."/>
            <person name="Klenk H.P."/>
            <person name="Land M."/>
        </authorList>
    </citation>
    <scope>NUCLEOTIDE SEQUENCE [LARGE SCALE GENOMIC DNA]</scope>
    <source>
        <strain evidence="4">ATCC 33931 / DSM 2075 / LMG 7858 / VKM B-1802 / 2st14</strain>
    </source>
</reference>
<dbReference type="SUPFAM" id="SSF53448">
    <property type="entry name" value="Nucleotide-diphospho-sugar transferases"/>
    <property type="match status" value="1"/>
</dbReference>
<dbReference type="HOGENOM" id="CLU_065962_0_0_7"/>
<dbReference type="AlphaFoldDB" id="E1QEU8"/>
<dbReference type="RefSeq" id="WP_013257539.1">
    <property type="nucleotide sequence ID" value="NC_014365.1"/>
</dbReference>
<evidence type="ECO:0000313" key="4">
    <source>
        <dbReference type="Proteomes" id="UP000009047"/>
    </source>
</evidence>
<feature type="domain" description="Glycosyltransferase 2-like" evidence="2">
    <location>
        <begin position="5"/>
        <end position="100"/>
    </location>
</feature>
<organism evidence="3 4">
    <name type="scientific">Desulfarculus baarsii (strain ATCC 33931 / DSM 2075 / LMG 7858 / VKM B-1802 / 2st14)</name>
    <dbReference type="NCBI Taxonomy" id="644282"/>
    <lineage>
        <taxon>Bacteria</taxon>
        <taxon>Pseudomonadati</taxon>
        <taxon>Thermodesulfobacteriota</taxon>
        <taxon>Desulfarculia</taxon>
        <taxon>Desulfarculales</taxon>
        <taxon>Desulfarculaceae</taxon>
        <taxon>Desulfarculus</taxon>
    </lineage>
</organism>
<dbReference type="eggNOG" id="COG0463">
    <property type="taxonomic scope" value="Bacteria"/>
</dbReference>
<keyword evidence="3" id="KW-0808">Transferase</keyword>